<keyword evidence="12" id="KW-0902">Two-component regulatory system</keyword>
<dbReference type="Pfam" id="PF00672">
    <property type="entry name" value="HAMP"/>
    <property type="match status" value="1"/>
</dbReference>
<evidence type="ECO:0000259" key="16">
    <source>
        <dbReference type="PROSITE" id="PS50885"/>
    </source>
</evidence>
<reference evidence="17 18" key="1">
    <citation type="journal article" date="2016" name="Sci. Rep.">
        <title>Complete genome sequence and transcriptomic analysis of a novel marine strain Bacillus weihaiensis reveals the mechanism of brown algae degradation.</title>
        <authorList>
            <person name="Zhu Y."/>
            <person name="Chen P."/>
            <person name="Bao Y."/>
            <person name="Men Y."/>
            <person name="Zeng Y."/>
            <person name="Yang J."/>
            <person name="Sun J."/>
            <person name="Sun Y."/>
        </authorList>
    </citation>
    <scope>NUCLEOTIDE SEQUENCE [LARGE SCALE GENOMIC DNA]</scope>
    <source>
        <strain evidence="17 18">Alg07</strain>
    </source>
</reference>
<dbReference type="PROSITE" id="PS50885">
    <property type="entry name" value="HAMP"/>
    <property type="match status" value="1"/>
</dbReference>
<dbReference type="Pfam" id="PF02518">
    <property type="entry name" value="HATPase_c"/>
    <property type="match status" value="1"/>
</dbReference>
<evidence type="ECO:0000256" key="2">
    <source>
        <dbReference type="ARBA" id="ARBA00004651"/>
    </source>
</evidence>
<keyword evidence="7 14" id="KW-0812">Transmembrane</keyword>
<evidence type="ECO:0000259" key="15">
    <source>
        <dbReference type="PROSITE" id="PS50109"/>
    </source>
</evidence>
<dbReference type="GO" id="GO:0000155">
    <property type="term" value="F:phosphorelay sensor kinase activity"/>
    <property type="evidence" value="ECO:0007669"/>
    <property type="project" value="InterPro"/>
</dbReference>
<dbReference type="SUPFAM" id="SSF55874">
    <property type="entry name" value="ATPase domain of HSP90 chaperone/DNA topoisomerase II/histidine kinase"/>
    <property type="match status" value="1"/>
</dbReference>
<evidence type="ECO:0000256" key="9">
    <source>
        <dbReference type="ARBA" id="ARBA00022777"/>
    </source>
</evidence>
<evidence type="ECO:0000256" key="6">
    <source>
        <dbReference type="ARBA" id="ARBA00022679"/>
    </source>
</evidence>
<keyword evidence="8" id="KW-0547">Nucleotide-binding</keyword>
<dbReference type="PROSITE" id="PS50109">
    <property type="entry name" value="HIS_KIN"/>
    <property type="match status" value="1"/>
</dbReference>
<keyword evidence="5" id="KW-0597">Phosphoprotein</keyword>
<gene>
    <name evidence="17" type="ORF">A9C19_10520</name>
</gene>
<sequence>MTQKLGLLSLRQRLIVSALLCVIMPSLITYMVSTYVTKDTLEQRAVKQSQDILRLLELNISNYFEDLLYVSNYIQFDDKMNGILKESRLYNKENGLSPAKVNAIQHINITKNLEGITNLFTPSYITILMQNDFSYTNYPTYEFDPINFYNEEWFRKIKSLDSYETFWLGTHPTYIQSQKQKNPYLISIASALKLSGKTYAYTIISITEKEISNLFKQFGSNNEQKLMLINSDGMILSNQNEEEIMKKFDYIEFIGTNQESYTIIEILNKDYLLVSRPLSYADWKLVSLVPYKKTVGKINTIAQTTIVLQTILLSLFLFILIYLMNRLTKPIATLSNVTKEVEKGNIHIRSGIGGNGDIELLGASFDQMLDKIEFMIKQIKIEENGKRKAELEMLQAQVNPHFLFNILNSIRLRITMNGDKESAKIIQSLSTLLRMTITRNNEFVSLHEEISVVEHYVKLMIFRQQQHIKVNQKIASNVLMVDVPRFFLQPIIENSIIHGFSQRGGEITISASFVGDYLVIRVIDNGKGMSKERLKQLRNHFITAKKGENTDKVASLTGIGISNVYQRLKLIYGEEFHMDIASEESVGSETSFYIPRNKGV</sequence>
<dbReference type="SMART" id="SM00387">
    <property type="entry name" value="HATPase_c"/>
    <property type="match status" value="1"/>
</dbReference>
<keyword evidence="9" id="KW-0418">Kinase</keyword>
<keyword evidence="6" id="KW-0808">Transferase</keyword>
<name>A0A1L3MXJ0_9BACI</name>
<dbReference type="InterPro" id="IPR003594">
    <property type="entry name" value="HATPase_dom"/>
</dbReference>
<dbReference type="EMBL" id="CP016020">
    <property type="protein sequence ID" value="APH07052.1"/>
    <property type="molecule type" value="Genomic_DNA"/>
</dbReference>
<feature type="transmembrane region" description="Helical" evidence="14">
    <location>
        <begin position="12"/>
        <end position="32"/>
    </location>
</feature>
<evidence type="ECO:0000256" key="8">
    <source>
        <dbReference type="ARBA" id="ARBA00022741"/>
    </source>
</evidence>
<dbReference type="Pfam" id="PF02743">
    <property type="entry name" value="dCache_1"/>
    <property type="match status" value="1"/>
</dbReference>
<evidence type="ECO:0000313" key="18">
    <source>
        <dbReference type="Proteomes" id="UP000181936"/>
    </source>
</evidence>
<dbReference type="InterPro" id="IPR050640">
    <property type="entry name" value="Bact_2-comp_sensor_kinase"/>
</dbReference>
<evidence type="ECO:0000256" key="12">
    <source>
        <dbReference type="ARBA" id="ARBA00023012"/>
    </source>
</evidence>
<dbReference type="Gene3D" id="6.10.340.10">
    <property type="match status" value="1"/>
</dbReference>
<comment type="catalytic activity">
    <reaction evidence="1">
        <text>ATP + protein L-histidine = ADP + protein N-phospho-L-histidine.</text>
        <dbReference type="EC" id="2.7.13.3"/>
    </reaction>
</comment>
<dbReference type="SMART" id="SM00304">
    <property type="entry name" value="HAMP"/>
    <property type="match status" value="1"/>
</dbReference>
<keyword evidence="4" id="KW-1003">Cell membrane</keyword>
<dbReference type="Pfam" id="PF06580">
    <property type="entry name" value="His_kinase"/>
    <property type="match status" value="1"/>
</dbReference>
<evidence type="ECO:0000256" key="7">
    <source>
        <dbReference type="ARBA" id="ARBA00022692"/>
    </source>
</evidence>
<proteinExistence type="predicted"/>
<evidence type="ECO:0000256" key="3">
    <source>
        <dbReference type="ARBA" id="ARBA00012438"/>
    </source>
</evidence>
<feature type="domain" description="Histidine kinase" evidence="15">
    <location>
        <begin position="488"/>
        <end position="598"/>
    </location>
</feature>
<dbReference type="Gene3D" id="3.30.565.10">
    <property type="entry name" value="Histidine kinase-like ATPase, C-terminal domain"/>
    <property type="match status" value="1"/>
</dbReference>
<dbReference type="Gene3D" id="3.30.450.20">
    <property type="entry name" value="PAS domain"/>
    <property type="match status" value="2"/>
</dbReference>
<dbReference type="KEGG" id="bwh:A9C19_10520"/>
<dbReference type="CDD" id="cd06225">
    <property type="entry name" value="HAMP"/>
    <property type="match status" value="1"/>
</dbReference>
<feature type="transmembrane region" description="Helical" evidence="14">
    <location>
        <begin position="306"/>
        <end position="324"/>
    </location>
</feature>
<evidence type="ECO:0000256" key="4">
    <source>
        <dbReference type="ARBA" id="ARBA00022475"/>
    </source>
</evidence>
<dbReference type="InterPro" id="IPR010559">
    <property type="entry name" value="Sig_transdc_His_kin_internal"/>
</dbReference>
<dbReference type="EC" id="2.7.13.3" evidence="3"/>
<dbReference type="InterPro" id="IPR033479">
    <property type="entry name" value="dCache_1"/>
</dbReference>
<evidence type="ECO:0000256" key="13">
    <source>
        <dbReference type="ARBA" id="ARBA00023136"/>
    </source>
</evidence>
<dbReference type="InterPro" id="IPR003660">
    <property type="entry name" value="HAMP_dom"/>
</dbReference>
<protein>
    <recommendedName>
        <fullName evidence="3">histidine kinase</fullName>
        <ecNumber evidence="3">2.7.13.3</ecNumber>
    </recommendedName>
</protein>
<keyword evidence="10" id="KW-0067">ATP-binding</keyword>
<dbReference type="PANTHER" id="PTHR34220">
    <property type="entry name" value="SENSOR HISTIDINE KINASE YPDA"/>
    <property type="match status" value="1"/>
</dbReference>
<dbReference type="STRING" id="1547283.A9C19_10520"/>
<feature type="domain" description="HAMP" evidence="16">
    <location>
        <begin position="325"/>
        <end position="377"/>
    </location>
</feature>
<evidence type="ECO:0000256" key="5">
    <source>
        <dbReference type="ARBA" id="ARBA00022553"/>
    </source>
</evidence>
<evidence type="ECO:0000256" key="11">
    <source>
        <dbReference type="ARBA" id="ARBA00022989"/>
    </source>
</evidence>
<keyword evidence="18" id="KW-1185">Reference proteome</keyword>
<evidence type="ECO:0000256" key="10">
    <source>
        <dbReference type="ARBA" id="ARBA00022840"/>
    </source>
</evidence>
<dbReference type="PANTHER" id="PTHR34220:SF11">
    <property type="entry name" value="SENSOR PROTEIN KINASE HPTS"/>
    <property type="match status" value="1"/>
</dbReference>
<dbReference type="InterPro" id="IPR036890">
    <property type="entry name" value="HATPase_C_sf"/>
</dbReference>
<accession>A0A1L3MXJ0</accession>
<organism evidence="17 18">
    <name type="scientific">Bacillus weihaiensis</name>
    <dbReference type="NCBI Taxonomy" id="1547283"/>
    <lineage>
        <taxon>Bacteria</taxon>
        <taxon>Bacillati</taxon>
        <taxon>Bacillota</taxon>
        <taxon>Bacilli</taxon>
        <taxon>Bacillales</taxon>
        <taxon>Bacillaceae</taxon>
        <taxon>Bacillus</taxon>
    </lineage>
</organism>
<dbReference type="AlphaFoldDB" id="A0A1L3MXJ0"/>
<comment type="subcellular location">
    <subcellularLocation>
        <location evidence="2">Cell membrane</location>
        <topology evidence="2">Multi-pass membrane protein</topology>
    </subcellularLocation>
</comment>
<dbReference type="GO" id="GO:0005524">
    <property type="term" value="F:ATP binding"/>
    <property type="evidence" value="ECO:0007669"/>
    <property type="project" value="UniProtKB-KW"/>
</dbReference>
<dbReference type="Proteomes" id="UP000181936">
    <property type="component" value="Chromosome"/>
</dbReference>
<dbReference type="SUPFAM" id="SSF158472">
    <property type="entry name" value="HAMP domain-like"/>
    <property type="match status" value="1"/>
</dbReference>
<keyword evidence="13 14" id="KW-0472">Membrane</keyword>
<dbReference type="GO" id="GO:0005886">
    <property type="term" value="C:plasma membrane"/>
    <property type="evidence" value="ECO:0007669"/>
    <property type="project" value="UniProtKB-SubCell"/>
</dbReference>
<evidence type="ECO:0000256" key="14">
    <source>
        <dbReference type="SAM" id="Phobius"/>
    </source>
</evidence>
<evidence type="ECO:0000256" key="1">
    <source>
        <dbReference type="ARBA" id="ARBA00000085"/>
    </source>
</evidence>
<evidence type="ECO:0000313" key="17">
    <source>
        <dbReference type="EMBL" id="APH07052.1"/>
    </source>
</evidence>
<keyword evidence="11 14" id="KW-1133">Transmembrane helix</keyword>
<dbReference type="InterPro" id="IPR005467">
    <property type="entry name" value="His_kinase_dom"/>
</dbReference>